<dbReference type="Proteomes" id="UP000185494">
    <property type="component" value="Chromosome 1"/>
</dbReference>
<dbReference type="eggNOG" id="COG1430">
    <property type="taxonomic scope" value="Bacteria"/>
</dbReference>
<evidence type="ECO:0000256" key="1">
    <source>
        <dbReference type="SAM" id="SignalP"/>
    </source>
</evidence>
<dbReference type="InterPro" id="IPR038695">
    <property type="entry name" value="Saro_0823-like_sf"/>
</dbReference>
<organism evidence="2 3">
    <name type="scientific">Roseomonas gilardii</name>
    <dbReference type="NCBI Taxonomy" id="257708"/>
    <lineage>
        <taxon>Bacteria</taxon>
        <taxon>Pseudomonadati</taxon>
        <taxon>Pseudomonadota</taxon>
        <taxon>Alphaproteobacteria</taxon>
        <taxon>Acetobacterales</taxon>
        <taxon>Roseomonadaceae</taxon>
        <taxon>Roseomonas</taxon>
    </lineage>
</organism>
<dbReference type="EMBL" id="CP015583">
    <property type="protein sequence ID" value="APT57156.1"/>
    <property type="molecule type" value="Genomic_DNA"/>
</dbReference>
<dbReference type="AlphaFoldDB" id="A0A1L7AEF1"/>
<dbReference type="PANTHER" id="PTHR37953">
    <property type="entry name" value="UPF0127 PROTEIN MJ1496"/>
    <property type="match status" value="1"/>
</dbReference>
<dbReference type="Gene3D" id="2.60.120.1140">
    <property type="entry name" value="Protein of unknown function DUF192"/>
    <property type="match status" value="1"/>
</dbReference>
<dbReference type="KEGG" id="rgi:RGI145_08670"/>
<reference evidence="2 3" key="1">
    <citation type="submission" date="2016-05" db="EMBL/GenBank/DDBJ databases">
        <title>Complete Genome and Methylome Analysis of Psychrotrophic Bacterial Isolates from Antarctic Lake Untersee.</title>
        <authorList>
            <person name="Fomenkov A."/>
            <person name="Akimov V.N."/>
            <person name="Vasilyeva L.V."/>
            <person name="Andersen D."/>
            <person name="Vincze T."/>
            <person name="Roberts R.J."/>
        </authorList>
    </citation>
    <scope>NUCLEOTIDE SEQUENCE [LARGE SCALE GENOMIC DNA]</scope>
    <source>
        <strain evidence="2 3">U14-5</strain>
    </source>
</reference>
<evidence type="ECO:0000313" key="2">
    <source>
        <dbReference type="EMBL" id="APT57156.1"/>
    </source>
</evidence>
<feature type="chain" id="PRO_5012250652" description="DUF192 domain-containing protein" evidence="1">
    <location>
        <begin position="27"/>
        <end position="167"/>
    </location>
</feature>
<evidence type="ECO:0000313" key="3">
    <source>
        <dbReference type="Proteomes" id="UP000185494"/>
    </source>
</evidence>
<dbReference type="STRING" id="257708.RGI145_08670"/>
<accession>A0A1L7AEF1</accession>
<dbReference type="InterPro" id="IPR003795">
    <property type="entry name" value="DUF192"/>
</dbReference>
<dbReference type="PANTHER" id="PTHR37953:SF1">
    <property type="entry name" value="UPF0127 PROTEIN MJ1496"/>
    <property type="match status" value="1"/>
</dbReference>
<proteinExistence type="predicted"/>
<sequence length="167" mass="18418">MDPKAMRRRQVTSLLLGSLAVLPALAARPAGAQQGPQRPLPAEPLTIITRDGKRHVFNVEMATDTEQQRIGLMFRQRVAPDGGMLFDWGRPMQSGMWMRNTITSLDMIFIKQDGTVDRIAERTVPRSEAVIQSNGPVRATLELAAGTAERLGIRVGDKVEQRIFGNG</sequence>
<gene>
    <name evidence="2" type="ORF">RGI145_08670</name>
</gene>
<dbReference type="RefSeq" id="WP_075798050.1">
    <property type="nucleotide sequence ID" value="NZ_CP015583.1"/>
</dbReference>
<protein>
    <recommendedName>
        <fullName evidence="4">DUF192 domain-containing protein</fullName>
    </recommendedName>
</protein>
<feature type="signal peptide" evidence="1">
    <location>
        <begin position="1"/>
        <end position="26"/>
    </location>
</feature>
<name>A0A1L7AEF1_9PROT</name>
<evidence type="ECO:0008006" key="4">
    <source>
        <dbReference type="Google" id="ProtNLM"/>
    </source>
</evidence>
<keyword evidence="1" id="KW-0732">Signal</keyword>
<dbReference type="Pfam" id="PF02643">
    <property type="entry name" value="DUF192"/>
    <property type="match status" value="1"/>
</dbReference>